<evidence type="ECO:0000313" key="5">
    <source>
        <dbReference type="EMBL" id="GKT35856.1"/>
    </source>
</evidence>
<accession>A0ABQ5KV13</accession>
<comment type="caution">
    <text evidence="5">The sequence shown here is derived from an EMBL/GenBank/DDBJ whole genome shotgun (WGS) entry which is preliminary data.</text>
</comment>
<proteinExistence type="predicted"/>
<name>A0ABQ5KV13_9EUKA</name>
<evidence type="ECO:0000313" key="6">
    <source>
        <dbReference type="Proteomes" id="UP001057375"/>
    </source>
</evidence>
<evidence type="ECO:0000259" key="4">
    <source>
        <dbReference type="Pfam" id="PF01096"/>
    </source>
</evidence>
<keyword evidence="2" id="KW-0863">Zinc-finger</keyword>
<sequence length="149" mass="17270">MSEIRDILEKDEDKFQITKFCPDCQKLLDPRISRVVYPDGSSAPQFILKCHFCPYDEPVETQKEVFVRDLTPNMVDRAAKRTFASLRLDPTFPRIVGDCPNCHHHVAIPYQLPTSKFDQKMERVLFCAKCGTEYKEKADIPDGQKDEEE</sequence>
<keyword evidence="3" id="KW-0862">Zinc</keyword>
<protein>
    <recommendedName>
        <fullName evidence="4">TFIIS-type domain-containing protein</fullName>
    </recommendedName>
</protein>
<organism evidence="5 6">
    <name type="scientific">Aduncisulcus paluster</name>
    <dbReference type="NCBI Taxonomy" id="2918883"/>
    <lineage>
        <taxon>Eukaryota</taxon>
        <taxon>Metamonada</taxon>
        <taxon>Carpediemonas-like organisms</taxon>
        <taxon>Aduncisulcus</taxon>
    </lineage>
</organism>
<gene>
    <name evidence="5" type="ORF">ADUPG1_008927</name>
</gene>
<keyword evidence="6" id="KW-1185">Reference proteome</keyword>
<dbReference type="Gene3D" id="2.20.25.10">
    <property type="match status" value="1"/>
</dbReference>
<dbReference type="Pfam" id="PF01096">
    <property type="entry name" value="Zn_ribbon_TFIIS"/>
    <property type="match status" value="1"/>
</dbReference>
<keyword evidence="1" id="KW-0479">Metal-binding</keyword>
<dbReference type="Proteomes" id="UP001057375">
    <property type="component" value="Unassembled WGS sequence"/>
</dbReference>
<dbReference type="EMBL" id="BQXS01011084">
    <property type="protein sequence ID" value="GKT35856.1"/>
    <property type="molecule type" value="Genomic_DNA"/>
</dbReference>
<feature type="domain" description="TFIIS-type" evidence="4">
    <location>
        <begin position="99"/>
        <end position="135"/>
    </location>
</feature>
<evidence type="ECO:0000256" key="2">
    <source>
        <dbReference type="ARBA" id="ARBA00022771"/>
    </source>
</evidence>
<reference evidence="5" key="1">
    <citation type="submission" date="2022-03" db="EMBL/GenBank/DDBJ databases">
        <title>Draft genome sequence of Aduncisulcus paluster, a free-living microaerophilic Fornicata.</title>
        <authorList>
            <person name="Yuyama I."/>
            <person name="Kume K."/>
            <person name="Tamura T."/>
            <person name="Inagaki Y."/>
            <person name="Hashimoto T."/>
        </authorList>
    </citation>
    <scope>NUCLEOTIDE SEQUENCE</scope>
    <source>
        <strain evidence="5">NY0171</strain>
    </source>
</reference>
<dbReference type="InterPro" id="IPR001222">
    <property type="entry name" value="Znf_TFIIS"/>
</dbReference>
<dbReference type="SUPFAM" id="SSF57783">
    <property type="entry name" value="Zinc beta-ribbon"/>
    <property type="match status" value="1"/>
</dbReference>
<evidence type="ECO:0000256" key="3">
    <source>
        <dbReference type="ARBA" id="ARBA00022833"/>
    </source>
</evidence>
<evidence type="ECO:0000256" key="1">
    <source>
        <dbReference type="ARBA" id="ARBA00022723"/>
    </source>
</evidence>